<organism evidence="2 3">
    <name type="scientific">Escherichia albertii (strain TW07627)</name>
    <dbReference type="NCBI Taxonomy" id="502347"/>
    <lineage>
        <taxon>Bacteria</taxon>
        <taxon>Pseudomonadati</taxon>
        <taxon>Pseudomonadota</taxon>
        <taxon>Gammaproteobacteria</taxon>
        <taxon>Enterobacterales</taxon>
        <taxon>Enterobacteriaceae</taxon>
        <taxon>Escherichia</taxon>
    </lineage>
</organism>
<accession>A0ABC9NN41</accession>
<feature type="transmembrane region" description="Helical" evidence="1">
    <location>
        <begin position="115"/>
        <end position="134"/>
    </location>
</feature>
<comment type="caution">
    <text evidence="2">The sequence shown here is derived from an EMBL/GenBank/DDBJ whole genome shotgun (WGS) entry which is preliminary data.</text>
</comment>
<dbReference type="EMBL" id="ABKX01000006">
    <property type="protein sequence ID" value="EDS91644.1"/>
    <property type="molecule type" value="Genomic_DNA"/>
</dbReference>
<dbReference type="InterPro" id="IPR007383">
    <property type="entry name" value="DUF445"/>
</dbReference>
<keyword evidence="1" id="KW-0812">Transmembrane</keyword>
<feature type="transmembrane region" description="Helical" evidence="1">
    <location>
        <begin position="84"/>
        <end position="103"/>
    </location>
</feature>
<dbReference type="Proteomes" id="UP000003042">
    <property type="component" value="Unassembled WGS sequence"/>
</dbReference>
<proteinExistence type="predicted"/>
<evidence type="ECO:0000313" key="3">
    <source>
        <dbReference type="Proteomes" id="UP000003042"/>
    </source>
</evidence>
<name>A0ABC9NN41_ESCAT</name>
<feature type="transmembrane region" description="Helical" evidence="1">
    <location>
        <begin position="467"/>
        <end position="486"/>
    </location>
</feature>
<dbReference type="PANTHER" id="PTHR38442">
    <property type="entry name" value="INNER MEMBRANE PROTEIN-RELATED"/>
    <property type="match status" value="1"/>
</dbReference>
<protein>
    <submittedName>
        <fullName evidence="2">Putatitve membrane protein</fullName>
    </submittedName>
</protein>
<evidence type="ECO:0000256" key="1">
    <source>
        <dbReference type="SAM" id="Phobius"/>
    </source>
</evidence>
<reference evidence="2 3" key="1">
    <citation type="submission" date="2008-02" db="EMBL/GenBank/DDBJ databases">
        <title>Annotation of Escherichia albertii TW07627.</title>
        <authorList>
            <person name="Sutton G."/>
            <person name="Whittam T.S."/>
            <person name="Sebastian Y."/>
        </authorList>
    </citation>
    <scope>NUCLEOTIDE SEQUENCE [LARGE SCALE GENOMIC DNA]</scope>
    <source>
        <strain evidence="2 3">TW07627</strain>
    </source>
</reference>
<keyword evidence="1" id="KW-0472">Membrane</keyword>
<dbReference type="PANTHER" id="PTHR38442:SF1">
    <property type="entry name" value="INNER MEMBRANE PROTEIN"/>
    <property type="match status" value="1"/>
</dbReference>
<dbReference type="AlphaFoldDB" id="A0ABC9NN41"/>
<dbReference type="Pfam" id="PF04286">
    <property type="entry name" value="DUF445"/>
    <property type="match status" value="1"/>
</dbReference>
<sequence>MRRAGREVCHGDPSLVEKDGLTLATNKTILTRQFPIPRGAFQAIFILPQAIHFYGRYLDFYAPPVPGSILNVMNKLIELRRAKMLALSLLLIAAATFVVTLFLPPNFWVSGVKAIAEAAMVGALADWFAVVALFRRVPIPIISRHTAIIPRNKDRIGENLGQFVQEKFLDTQSLVALIRRHEPAWLIGNWFSQPENARRVGQHLLQIMSGFIELTDDARIQRLLKRAVHKAIDKVDLSGTSALMLESMTKNNRHQVLLDTLITQLIALLQRDKSRKFIAQQIVHWLESEHPLKAKILPTEWLGEHSAEWVSDAVNSLLDDISRDRTHQIRHTFDRATFALIDKLKNDPEMAARADAVKNYLKKDEAFNRYLGELWGDLREWLKTDINAENSHVKERIAQAGQWFGETLIADDALRASLNGHLEQAAHRVAPEFAAFLTRHISDTVKSWGARDMSRQIELNIGKDLQFIRVNGTLVGGCIGLILYLLSQIPSLLPFSNF</sequence>
<gene>
    <name evidence="2" type="ORF">ESCAB7627_3334</name>
</gene>
<keyword evidence="1" id="KW-1133">Transmembrane helix</keyword>
<evidence type="ECO:0000313" key="2">
    <source>
        <dbReference type="EMBL" id="EDS91644.1"/>
    </source>
</evidence>